<dbReference type="eggNOG" id="COG0582">
    <property type="taxonomic scope" value="Bacteria"/>
</dbReference>
<dbReference type="EMBL" id="JOTM01000006">
    <property type="protein sequence ID" value="KEK24548.1"/>
    <property type="molecule type" value="Genomic_DNA"/>
</dbReference>
<sequence>MEVVEALKDIEQIEAMKKYLKEHSQRDYLLFVIGINTGLKITELLSIKFEDVLNEDGTVKDFYSLPVKDEKFKQDIYLNTKVKEALLEYVQSTTSEMKNYVFQSNKTSNPITRQQAYRVIHRAAEAIGIPGKIGTNSMRKTFGFHAYKRGIAIALLQKHFHHATPSETLKYLGISKDEKFKTEIDVDL</sequence>
<accession>A0A073KQ86</accession>
<reference evidence="3 4" key="1">
    <citation type="submission" date="2014-06" db="EMBL/GenBank/DDBJ databases">
        <title>Draft genome sequence of Bacillus gaemokensis JCM 15801 (MCCC 1A00707).</title>
        <authorList>
            <person name="Lai Q."/>
            <person name="Liu Y."/>
            <person name="Shao Z."/>
        </authorList>
    </citation>
    <scope>NUCLEOTIDE SEQUENCE [LARGE SCALE GENOMIC DNA]</scope>
    <source>
        <strain evidence="3 4">JCM 15801</strain>
    </source>
</reference>
<gene>
    <name evidence="3" type="ORF">BAGA_25720</name>
</gene>
<keyword evidence="4" id="KW-1185">Reference proteome</keyword>
<dbReference type="RefSeq" id="WP_033674315.1">
    <property type="nucleotide sequence ID" value="NZ_JOTM01000006.1"/>
</dbReference>
<dbReference type="GO" id="GO:0015074">
    <property type="term" value="P:DNA integration"/>
    <property type="evidence" value="ECO:0007669"/>
    <property type="project" value="InterPro"/>
</dbReference>
<keyword evidence="1" id="KW-0233">DNA recombination</keyword>
<protein>
    <submittedName>
        <fullName evidence="3">Integrase</fullName>
    </submittedName>
</protein>
<dbReference type="OrthoDB" id="9788852at2"/>
<dbReference type="GO" id="GO:0006310">
    <property type="term" value="P:DNA recombination"/>
    <property type="evidence" value="ECO:0007669"/>
    <property type="project" value="UniProtKB-KW"/>
</dbReference>
<dbReference type="PANTHER" id="PTHR30349:SF82">
    <property type="entry name" value="INTEGRASE_RECOMBINASE YOEC-RELATED"/>
    <property type="match status" value="1"/>
</dbReference>
<dbReference type="Gene3D" id="1.10.443.10">
    <property type="entry name" value="Intergrase catalytic core"/>
    <property type="match status" value="1"/>
</dbReference>
<organism evidence="3 4">
    <name type="scientific">Bacillus gaemokensis</name>
    <dbReference type="NCBI Taxonomy" id="574375"/>
    <lineage>
        <taxon>Bacteria</taxon>
        <taxon>Bacillati</taxon>
        <taxon>Bacillota</taxon>
        <taxon>Bacilli</taxon>
        <taxon>Bacillales</taxon>
        <taxon>Bacillaceae</taxon>
        <taxon>Bacillus</taxon>
        <taxon>Bacillus cereus group</taxon>
    </lineage>
</organism>
<feature type="domain" description="Tyr recombinase" evidence="2">
    <location>
        <begin position="2"/>
        <end position="184"/>
    </location>
</feature>
<dbReference type="STRING" id="574375.AZF08_05255"/>
<dbReference type="InterPro" id="IPR011010">
    <property type="entry name" value="DNA_brk_join_enz"/>
</dbReference>
<dbReference type="AlphaFoldDB" id="A0A073KQ86"/>
<dbReference type="GO" id="GO:0003677">
    <property type="term" value="F:DNA binding"/>
    <property type="evidence" value="ECO:0007669"/>
    <property type="project" value="InterPro"/>
</dbReference>
<dbReference type="Proteomes" id="UP000027778">
    <property type="component" value="Unassembled WGS sequence"/>
</dbReference>
<dbReference type="SUPFAM" id="SSF56349">
    <property type="entry name" value="DNA breaking-rejoining enzymes"/>
    <property type="match status" value="1"/>
</dbReference>
<proteinExistence type="predicted"/>
<comment type="caution">
    <text evidence="3">The sequence shown here is derived from an EMBL/GenBank/DDBJ whole genome shotgun (WGS) entry which is preliminary data.</text>
</comment>
<dbReference type="PROSITE" id="PS51898">
    <property type="entry name" value="TYR_RECOMBINASE"/>
    <property type="match status" value="1"/>
</dbReference>
<name>A0A073KQ86_9BACI</name>
<evidence type="ECO:0000313" key="3">
    <source>
        <dbReference type="EMBL" id="KEK24548.1"/>
    </source>
</evidence>
<evidence type="ECO:0000259" key="2">
    <source>
        <dbReference type="PROSITE" id="PS51898"/>
    </source>
</evidence>
<evidence type="ECO:0000313" key="4">
    <source>
        <dbReference type="Proteomes" id="UP000027778"/>
    </source>
</evidence>
<dbReference type="InterPro" id="IPR013762">
    <property type="entry name" value="Integrase-like_cat_sf"/>
</dbReference>
<dbReference type="Pfam" id="PF00589">
    <property type="entry name" value="Phage_integrase"/>
    <property type="match status" value="1"/>
</dbReference>
<evidence type="ECO:0000256" key="1">
    <source>
        <dbReference type="ARBA" id="ARBA00023172"/>
    </source>
</evidence>
<dbReference type="InterPro" id="IPR050090">
    <property type="entry name" value="Tyrosine_recombinase_XerCD"/>
</dbReference>
<dbReference type="PANTHER" id="PTHR30349">
    <property type="entry name" value="PHAGE INTEGRASE-RELATED"/>
    <property type="match status" value="1"/>
</dbReference>
<dbReference type="InterPro" id="IPR002104">
    <property type="entry name" value="Integrase_catalytic"/>
</dbReference>